<sequence>MIKEVILLAFLCTVFLSETFCFPRHIDENRTDPSKSSGLLIPVSGFSRSKRHPHSTCVKQTYYDTRTQRKLVKCRRGSQDCFEVAFGGTGRCESVKDSDGYVISCRCKGT</sequence>
<accession>A0AAD9Q649</accession>
<name>A0AAD9Q649_ACRCE</name>
<keyword evidence="3" id="KW-1185">Reference proteome</keyword>
<organism evidence="2 3">
    <name type="scientific">Acropora cervicornis</name>
    <name type="common">Staghorn coral</name>
    <dbReference type="NCBI Taxonomy" id="6130"/>
    <lineage>
        <taxon>Eukaryota</taxon>
        <taxon>Metazoa</taxon>
        <taxon>Cnidaria</taxon>
        <taxon>Anthozoa</taxon>
        <taxon>Hexacorallia</taxon>
        <taxon>Scleractinia</taxon>
        <taxon>Astrocoeniina</taxon>
        <taxon>Acroporidae</taxon>
        <taxon>Acropora</taxon>
    </lineage>
</organism>
<dbReference type="EMBL" id="JARQWQ010000063">
    <property type="protein sequence ID" value="KAK2555419.1"/>
    <property type="molecule type" value="Genomic_DNA"/>
</dbReference>
<reference evidence="2" key="1">
    <citation type="journal article" date="2023" name="G3 (Bethesda)">
        <title>Whole genome assembly and annotation of the endangered Caribbean coral Acropora cervicornis.</title>
        <authorList>
            <person name="Selwyn J.D."/>
            <person name="Vollmer S.V."/>
        </authorList>
    </citation>
    <scope>NUCLEOTIDE SEQUENCE</scope>
    <source>
        <strain evidence="2">K2</strain>
    </source>
</reference>
<evidence type="ECO:0000313" key="2">
    <source>
        <dbReference type="EMBL" id="KAK2555419.1"/>
    </source>
</evidence>
<feature type="chain" id="PRO_5042148106" evidence="1">
    <location>
        <begin position="22"/>
        <end position="110"/>
    </location>
</feature>
<keyword evidence="1" id="KW-0732">Signal</keyword>
<dbReference type="Proteomes" id="UP001249851">
    <property type="component" value="Unassembled WGS sequence"/>
</dbReference>
<proteinExistence type="predicted"/>
<evidence type="ECO:0000256" key="1">
    <source>
        <dbReference type="SAM" id="SignalP"/>
    </source>
</evidence>
<gene>
    <name evidence="2" type="ORF">P5673_023064</name>
</gene>
<evidence type="ECO:0000313" key="3">
    <source>
        <dbReference type="Proteomes" id="UP001249851"/>
    </source>
</evidence>
<comment type="caution">
    <text evidence="2">The sequence shown here is derived from an EMBL/GenBank/DDBJ whole genome shotgun (WGS) entry which is preliminary data.</text>
</comment>
<reference evidence="2" key="2">
    <citation type="journal article" date="2023" name="Science">
        <title>Genomic signatures of disease resistance in endangered staghorn corals.</title>
        <authorList>
            <person name="Vollmer S.V."/>
            <person name="Selwyn J.D."/>
            <person name="Despard B.A."/>
            <person name="Roesel C.L."/>
        </authorList>
    </citation>
    <scope>NUCLEOTIDE SEQUENCE</scope>
    <source>
        <strain evidence="2">K2</strain>
    </source>
</reference>
<protein>
    <submittedName>
        <fullName evidence="2">Uncharacterized protein</fullName>
    </submittedName>
</protein>
<feature type="signal peptide" evidence="1">
    <location>
        <begin position="1"/>
        <end position="21"/>
    </location>
</feature>
<dbReference type="AlphaFoldDB" id="A0AAD9Q649"/>